<comment type="caution">
    <text evidence="2">The sequence shown here is derived from an EMBL/GenBank/DDBJ whole genome shotgun (WGS) entry which is preliminary data.</text>
</comment>
<reference evidence="2" key="1">
    <citation type="submission" date="2020-08" db="EMBL/GenBank/DDBJ databases">
        <title>Multicomponent nature underlies the extraordinary mechanical properties of spider dragline silk.</title>
        <authorList>
            <person name="Kono N."/>
            <person name="Nakamura H."/>
            <person name="Mori M."/>
            <person name="Yoshida Y."/>
            <person name="Ohtoshi R."/>
            <person name="Malay A.D."/>
            <person name="Moran D.A.P."/>
            <person name="Tomita M."/>
            <person name="Numata K."/>
            <person name="Arakawa K."/>
        </authorList>
    </citation>
    <scope>NUCLEOTIDE SEQUENCE</scope>
</reference>
<keyword evidence="1" id="KW-0812">Transmembrane</keyword>
<evidence type="ECO:0000313" key="3">
    <source>
        <dbReference type="Proteomes" id="UP000887013"/>
    </source>
</evidence>
<dbReference type="Proteomes" id="UP000887013">
    <property type="component" value="Unassembled WGS sequence"/>
</dbReference>
<organism evidence="2 3">
    <name type="scientific">Nephila pilipes</name>
    <name type="common">Giant wood spider</name>
    <name type="synonym">Nephila maculata</name>
    <dbReference type="NCBI Taxonomy" id="299642"/>
    <lineage>
        <taxon>Eukaryota</taxon>
        <taxon>Metazoa</taxon>
        <taxon>Ecdysozoa</taxon>
        <taxon>Arthropoda</taxon>
        <taxon>Chelicerata</taxon>
        <taxon>Arachnida</taxon>
        <taxon>Araneae</taxon>
        <taxon>Araneomorphae</taxon>
        <taxon>Entelegynae</taxon>
        <taxon>Araneoidea</taxon>
        <taxon>Nephilidae</taxon>
        <taxon>Nephila</taxon>
    </lineage>
</organism>
<sequence length="92" mass="11100">MGEDEELYIKYGLKKCHVRLGRLEIKEWEKKKEENKIPGTSQRQSEDTNLHSSVVQDFNYEEFAEACYNMIIIFMVFLFFILMFVNVRFISY</sequence>
<dbReference type="EMBL" id="BMAW01036728">
    <property type="protein sequence ID" value="GFU45476.1"/>
    <property type="molecule type" value="Genomic_DNA"/>
</dbReference>
<evidence type="ECO:0000313" key="2">
    <source>
        <dbReference type="EMBL" id="GFU45476.1"/>
    </source>
</evidence>
<name>A0A8X6R2Q3_NEPPI</name>
<dbReference type="AlphaFoldDB" id="A0A8X6R2Q3"/>
<evidence type="ECO:0000256" key="1">
    <source>
        <dbReference type="SAM" id="Phobius"/>
    </source>
</evidence>
<accession>A0A8X6R2Q3</accession>
<keyword evidence="1" id="KW-1133">Transmembrane helix</keyword>
<proteinExistence type="predicted"/>
<gene>
    <name evidence="2" type="ORF">NPIL_290201</name>
</gene>
<keyword evidence="3" id="KW-1185">Reference proteome</keyword>
<protein>
    <submittedName>
        <fullName evidence="2">Uncharacterized protein</fullName>
    </submittedName>
</protein>
<feature type="transmembrane region" description="Helical" evidence="1">
    <location>
        <begin position="68"/>
        <end position="87"/>
    </location>
</feature>
<keyword evidence="1" id="KW-0472">Membrane</keyword>